<evidence type="ECO:0000313" key="1">
    <source>
        <dbReference type="EMBL" id="KAF7823634.1"/>
    </source>
</evidence>
<name>A0A834TTE4_9FABA</name>
<keyword evidence="2" id="KW-1185">Reference proteome</keyword>
<reference evidence="1" key="1">
    <citation type="submission" date="2020-09" db="EMBL/GenBank/DDBJ databases">
        <title>Genome-Enabled Discovery of Anthraquinone Biosynthesis in Senna tora.</title>
        <authorList>
            <person name="Kang S.-H."/>
            <person name="Pandey R.P."/>
            <person name="Lee C.-M."/>
            <person name="Sim J.-S."/>
            <person name="Jeong J.-T."/>
            <person name="Choi B.-S."/>
            <person name="Jung M."/>
            <person name="Ginzburg D."/>
            <person name="Zhao K."/>
            <person name="Won S.Y."/>
            <person name="Oh T.-J."/>
            <person name="Yu Y."/>
            <person name="Kim N.-H."/>
            <person name="Lee O.R."/>
            <person name="Lee T.-H."/>
            <person name="Bashyal P."/>
            <person name="Kim T.-S."/>
            <person name="Lee W.-H."/>
            <person name="Kawkins C."/>
            <person name="Kim C.-K."/>
            <person name="Kim J.S."/>
            <person name="Ahn B.O."/>
            <person name="Rhee S.Y."/>
            <person name="Sohng J.K."/>
        </authorList>
    </citation>
    <scope>NUCLEOTIDE SEQUENCE</scope>
    <source>
        <tissue evidence="1">Leaf</tissue>
    </source>
</reference>
<accession>A0A834TTE4</accession>
<dbReference type="AlphaFoldDB" id="A0A834TTE4"/>
<organism evidence="1 2">
    <name type="scientific">Senna tora</name>
    <dbReference type="NCBI Taxonomy" id="362788"/>
    <lineage>
        <taxon>Eukaryota</taxon>
        <taxon>Viridiplantae</taxon>
        <taxon>Streptophyta</taxon>
        <taxon>Embryophyta</taxon>
        <taxon>Tracheophyta</taxon>
        <taxon>Spermatophyta</taxon>
        <taxon>Magnoliopsida</taxon>
        <taxon>eudicotyledons</taxon>
        <taxon>Gunneridae</taxon>
        <taxon>Pentapetalae</taxon>
        <taxon>rosids</taxon>
        <taxon>fabids</taxon>
        <taxon>Fabales</taxon>
        <taxon>Fabaceae</taxon>
        <taxon>Caesalpinioideae</taxon>
        <taxon>Cassia clade</taxon>
        <taxon>Senna</taxon>
    </lineage>
</organism>
<dbReference type="Proteomes" id="UP000634136">
    <property type="component" value="Unassembled WGS sequence"/>
</dbReference>
<gene>
    <name evidence="1" type="ORF">G2W53_021778</name>
</gene>
<proteinExistence type="predicted"/>
<comment type="caution">
    <text evidence="1">The sequence shown here is derived from an EMBL/GenBank/DDBJ whole genome shotgun (WGS) entry which is preliminary data.</text>
</comment>
<dbReference type="EMBL" id="JAAIUW010000007">
    <property type="protein sequence ID" value="KAF7823634.1"/>
    <property type="molecule type" value="Genomic_DNA"/>
</dbReference>
<protein>
    <submittedName>
        <fullName evidence="1">Uncharacterized protein</fullName>
    </submittedName>
</protein>
<sequence>MAWQDEVFEKLTKSNFKWEIAKVVGKLNSGPHKSQY</sequence>
<evidence type="ECO:0000313" key="2">
    <source>
        <dbReference type="Proteomes" id="UP000634136"/>
    </source>
</evidence>